<dbReference type="Gramene" id="CMA027CT">
    <property type="protein sequence ID" value="CMA027CT"/>
    <property type="gene ID" value="CMA027C"/>
</dbReference>
<keyword evidence="2" id="KW-1185">Reference proteome</keyword>
<evidence type="ECO:0000313" key="1">
    <source>
        <dbReference type="EMBL" id="BAM78746.1"/>
    </source>
</evidence>
<dbReference type="eggNOG" id="ENOG502S2N0">
    <property type="taxonomic scope" value="Eukaryota"/>
</dbReference>
<dbReference type="Proteomes" id="UP000007014">
    <property type="component" value="Chromosome 1"/>
</dbReference>
<evidence type="ECO:0008006" key="3">
    <source>
        <dbReference type="Google" id="ProtNLM"/>
    </source>
</evidence>
<accession>M1UMW5</accession>
<dbReference type="GeneID" id="16992085"/>
<name>M1UMW5_CYAM1</name>
<dbReference type="Gene3D" id="3.40.50.1000">
    <property type="entry name" value="HAD superfamily/HAD-like"/>
    <property type="match status" value="2"/>
</dbReference>
<sequence length="372" mass="41027">MEVPRKQNARKYALALFSDLDGTLIHYEDQLSDGIRIEPDDGVSGRVNLVYDTLPKTIVPCRVLPTLTKGCGYLSERVVELVDTLRVHGVFVALLTGARSSTLYRRLPLLPVVDAIAWENGGRLMWRADTAYVEDVTWARRLEPWTGPHPWCAADECVVPREQDSPYPSTAVDGSSDEHPDPVAPLWQAASELATAGWMLDTREYYTAFRVDIASSLRSRNVQWERPASSTAATSAVNGVVTEQHMQAATADIRARVTPLGLQTASNLGKLDVFPGCSGKRNVAEYILARTGCTRDQAVAMIDDDNDIELAEWCGSAYLPSVSHEHVRAVIQEHPEWKLSTFSGPLATEEALTAVLERVKQSDAFGISEVHR</sequence>
<evidence type="ECO:0000313" key="2">
    <source>
        <dbReference type="Proteomes" id="UP000007014"/>
    </source>
</evidence>
<dbReference type="OrthoDB" id="407888at2759"/>
<dbReference type="InterPro" id="IPR023214">
    <property type="entry name" value="HAD_sf"/>
</dbReference>
<proteinExistence type="predicted"/>
<dbReference type="AlphaFoldDB" id="M1UMW5"/>
<dbReference type="OMA" id="FRETYND"/>
<dbReference type="KEGG" id="cme:CYME_CMA027C"/>
<gene>
    <name evidence="1" type="ORF">CYME_CMA027C</name>
</gene>
<reference evidence="1 2" key="1">
    <citation type="journal article" date="2004" name="Nature">
        <title>Genome sequence of the ultrasmall unicellular red alga Cyanidioschyzon merolae 10D.</title>
        <authorList>
            <person name="Matsuzaki M."/>
            <person name="Misumi O."/>
            <person name="Shin-i T."/>
            <person name="Maruyama S."/>
            <person name="Takahara M."/>
            <person name="Miyagishima S."/>
            <person name="Mori T."/>
            <person name="Nishida K."/>
            <person name="Yagisawa F."/>
            <person name="Nishida K."/>
            <person name="Yoshida Y."/>
            <person name="Nishimura Y."/>
            <person name="Nakao S."/>
            <person name="Kobayashi T."/>
            <person name="Momoyama Y."/>
            <person name="Higashiyama T."/>
            <person name="Minoda A."/>
            <person name="Sano M."/>
            <person name="Nomoto H."/>
            <person name="Oishi K."/>
            <person name="Hayashi H."/>
            <person name="Ohta F."/>
            <person name="Nishizaka S."/>
            <person name="Haga S."/>
            <person name="Miura S."/>
            <person name="Morishita T."/>
            <person name="Kabeya Y."/>
            <person name="Terasawa K."/>
            <person name="Suzuki Y."/>
            <person name="Ishii Y."/>
            <person name="Asakawa S."/>
            <person name="Takano H."/>
            <person name="Ohta N."/>
            <person name="Kuroiwa H."/>
            <person name="Tanaka K."/>
            <person name="Shimizu N."/>
            <person name="Sugano S."/>
            <person name="Sato N."/>
            <person name="Nozaki H."/>
            <person name="Ogasawara N."/>
            <person name="Kohara Y."/>
            <person name="Kuroiwa T."/>
        </authorList>
    </citation>
    <scope>NUCLEOTIDE SEQUENCE [LARGE SCALE GENOMIC DNA]</scope>
    <source>
        <strain evidence="1 2">10D</strain>
    </source>
</reference>
<dbReference type="EMBL" id="AP006483">
    <property type="protein sequence ID" value="BAM78746.1"/>
    <property type="molecule type" value="Genomic_DNA"/>
</dbReference>
<reference evidence="1 2" key="2">
    <citation type="journal article" date="2007" name="BMC Biol.">
        <title>A 100%-complete sequence reveals unusually simple genomic features in the hot-spring red alga Cyanidioschyzon merolae.</title>
        <authorList>
            <person name="Nozaki H."/>
            <person name="Takano H."/>
            <person name="Misumi O."/>
            <person name="Terasawa K."/>
            <person name="Matsuzaki M."/>
            <person name="Maruyama S."/>
            <person name="Nishida K."/>
            <person name="Yagisawa F."/>
            <person name="Yoshida Y."/>
            <person name="Fujiwara T."/>
            <person name="Takio S."/>
            <person name="Tamura K."/>
            <person name="Chung S.J."/>
            <person name="Nakamura S."/>
            <person name="Kuroiwa H."/>
            <person name="Tanaka K."/>
            <person name="Sato N."/>
            <person name="Kuroiwa T."/>
        </authorList>
    </citation>
    <scope>NUCLEOTIDE SEQUENCE [LARGE SCALE GENOMIC DNA]</scope>
    <source>
        <strain evidence="1 2">10D</strain>
    </source>
</reference>
<dbReference type="InterPro" id="IPR036412">
    <property type="entry name" value="HAD-like_sf"/>
</dbReference>
<protein>
    <recommendedName>
        <fullName evidence="3">Sucrose phosphatase-like domain-containing protein</fullName>
    </recommendedName>
</protein>
<dbReference type="HOGENOM" id="CLU_063329_0_0_1"/>
<dbReference type="RefSeq" id="XP_005535032.1">
    <property type="nucleotide sequence ID" value="XM_005534975.1"/>
</dbReference>
<organism evidence="1 2">
    <name type="scientific">Cyanidioschyzon merolae (strain NIES-3377 / 10D)</name>
    <name type="common">Unicellular red alga</name>
    <dbReference type="NCBI Taxonomy" id="280699"/>
    <lineage>
        <taxon>Eukaryota</taxon>
        <taxon>Rhodophyta</taxon>
        <taxon>Bangiophyceae</taxon>
        <taxon>Cyanidiales</taxon>
        <taxon>Cyanidiaceae</taxon>
        <taxon>Cyanidioschyzon</taxon>
    </lineage>
</organism>
<dbReference type="SUPFAM" id="SSF56784">
    <property type="entry name" value="HAD-like"/>
    <property type="match status" value="1"/>
</dbReference>